<dbReference type="GO" id="GO:0008476">
    <property type="term" value="F:protein-tyrosine sulfotransferase activity"/>
    <property type="evidence" value="ECO:0007669"/>
    <property type="project" value="InterPro"/>
</dbReference>
<dbReference type="OrthoDB" id="9815894at2"/>
<dbReference type="RefSeq" id="WP_007193557.1">
    <property type="nucleotide sequence ID" value="NZ_AFWV01000008.1"/>
</dbReference>
<dbReference type="Gene3D" id="3.40.50.300">
    <property type="entry name" value="P-loop containing nucleotide triphosphate hydrolases"/>
    <property type="match status" value="1"/>
</dbReference>
<evidence type="ECO:0000256" key="1">
    <source>
        <dbReference type="ARBA" id="ARBA00022679"/>
    </source>
</evidence>
<name>F9UCN2_9GAMM</name>
<gene>
    <name evidence="2" type="ORF">ThimaDRAFT_2684</name>
</gene>
<reference evidence="2 3" key="1">
    <citation type="submission" date="2011-06" db="EMBL/GenBank/DDBJ databases">
        <title>The draft genome of Thiocapsa marina 5811.</title>
        <authorList>
            <consortium name="US DOE Joint Genome Institute (JGI-PGF)"/>
            <person name="Lucas S."/>
            <person name="Han J."/>
            <person name="Cheng J.-F."/>
            <person name="Goodwin L."/>
            <person name="Pitluck S."/>
            <person name="Peters L."/>
            <person name="Land M.L."/>
            <person name="Hauser L."/>
            <person name="Vogl K."/>
            <person name="Liu Z."/>
            <person name="Imhoff J."/>
            <person name="Thiel V."/>
            <person name="Frigaard N.-U."/>
            <person name="Bryant D."/>
            <person name="Woyke T.J."/>
        </authorList>
    </citation>
    <scope>NUCLEOTIDE SEQUENCE [LARGE SCALE GENOMIC DNA]</scope>
    <source>
        <strain evidence="2 3">5811</strain>
    </source>
</reference>
<dbReference type="InterPro" id="IPR026634">
    <property type="entry name" value="TPST-like"/>
</dbReference>
<dbReference type="Proteomes" id="UP000005459">
    <property type="component" value="Unassembled WGS sequence"/>
</dbReference>
<dbReference type="InterPro" id="IPR027417">
    <property type="entry name" value="P-loop_NTPase"/>
</dbReference>
<dbReference type="Pfam" id="PF13469">
    <property type="entry name" value="Sulfotransfer_3"/>
    <property type="match status" value="1"/>
</dbReference>
<dbReference type="PANTHER" id="PTHR12788:SF10">
    <property type="entry name" value="PROTEIN-TYROSINE SULFOTRANSFERASE"/>
    <property type="match status" value="1"/>
</dbReference>
<keyword evidence="3" id="KW-1185">Reference proteome</keyword>
<dbReference type="PANTHER" id="PTHR12788">
    <property type="entry name" value="PROTEIN-TYROSINE SULFOTRANSFERASE 2"/>
    <property type="match status" value="1"/>
</dbReference>
<dbReference type="AlphaFoldDB" id="F9UCN2"/>
<dbReference type="eggNOG" id="COG0726">
    <property type="taxonomic scope" value="Bacteria"/>
</dbReference>
<keyword evidence="1" id="KW-0808">Transferase</keyword>
<evidence type="ECO:0000313" key="3">
    <source>
        <dbReference type="Proteomes" id="UP000005459"/>
    </source>
</evidence>
<protein>
    <recommendedName>
        <fullName evidence="4">Sulfotransferase</fullName>
    </recommendedName>
</protein>
<organism evidence="2 3">
    <name type="scientific">Thiocapsa marina 5811</name>
    <dbReference type="NCBI Taxonomy" id="768671"/>
    <lineage>
        <taxon>Bacteria</taxon>
        <taxon>Pseudomonadati</taxon>
        <taxon>Pseudomonadota</taxon>
        <taxon>Gammaproteobacteria</taxon>
        <taxon>Chromatiales</taxon>
        <taxon>Chromatiaceae</taxon>
        <taxon>Thiocapsa</taxon>
    </lineage>
</organism>
<dbReference type="STRING" id="768671.ThimaDRAFT_2684"/>
<accession>F9UCN2</accession>
<evidence type="ECO:0008006" key="4">
    <source>
        <dbReference type="Google" id="ProtNLM"/>
    </source>
</evidence>
<sequence>MTGVFVFGAPRSGTSALSWALAQHPGMWVSSETDFLLPLFGRGNLDRAYRVSFDRPDNGWLRKHDVARAEFAAHLGLGVAALYASRSTAPVWVDSTPGYVLMARELAELLPDARFLHLVRDGRAVVDSMLHSGFTSPWARSFATACATWRHFVVKGLEAEKMLGDRILRVSHARLLSEPQTMLEEVLSFLGQPQHPGPAAFIAGSRINSSYDNERPGDIRRAKDTASLHVERWRSWSWMRRVRYAGICGTVHRTAGLTP</sequence>
<dbReference type="SUPFAM" id="SSF52540">
    <property type="entry name" value="P-loop containing nucleoside triphosphate hydrolases"/>
    <property type="match status" value="1"/>
</dbReference>
<evidence type="ECO:0000313" key="2">
    <source>
        <dbReference type="EMBL" id="EGV18145.1"/>
    </source>
</evidence>
<proteinExistence type="predicted"/>
<dbReference type="EMBL" id="AFWV01000008">
    <property type="protein sequence ID" value="EGV18145.1"/>
    <property type="molecule type" value="Genomic_DNA"/>
</dbReference>